<comment type="caution">
    <text evidence="2">The sequence shown here is derived from an EMBL/GenBank/DDBJ whole genome shotgun (WGS) entry which is preliminary data.</text>
</comment>
<proteinExistence type="predicted"/>
<dbReference type="AlphaFoldDB" id="A0A8T0GUV1"/>
<protein>
    <submittedName>
        <fullName evidence="2">Uncharacterized protein</fullName>
    </submittedName>
</protein>
<name>A0A8T0GUV1_CERPU</name>
<dbReference type="Proteomes" id="UP000822688">
    <property type="component" value="Chromosome 9"/>
</dbReference>
<evidence type="ECO:0000256" key="1">
    <source>
        <dbReference type="SAM" id="MobiDB-lite"/>
    </source>
</evidence>
<sequence>MITERKLFSYQLKKGAPRKSWWKRLQRRNQAINLLSSQPGRSRSNRVKLLPNRGLPCQFPVLNNATEAPSRTREGTSNVSSKKTPGMHRDVGRPQQEGILNLSFPTTSLTKSTLKQTSQKLKLKPDHKPHEQNSSQLPHNLLHHQPTQTPFQKLQKHKKKKQHLTPTRPAL</sequence>
<accession>A0A8T0GUV1</accession>
<reference evidence="2" key="1">
    <citation type="submission" date="2020-06" db="EMBL/GenBank/DDBJ databases">
        <title>WGS assembly of Ceratodon purpureus strain R40.</title>
        <authorList>
            <person name="Carey S.B."/>
            <person name="Jenkins J."/>
            <person name="Shu S."/>
            <person name="Lovell J.T."/>
            <person name="Sreedasyam A."/>
            <person name="Maumus F."/>
            <person name="Tiley G.P."/>
            <person name="Fernandez-Pozo N."/>
            <person name="Barry K."/>
            <person name="Chen C."/>
            <person name="Wang M."/>
            <person name="Lipzen A."/>
            <person name="Daum C."/>
            <person name="Saski C.A."/>
            <person name="Payton A.C."/>
            <person name="Mcbreen J.C."/>
            <person name="Conrad R.E."/>
            <person name="Kollar L.M."/>
            <person name="Olsson S."/>
            <person name="Huttunen S."/>
            <person name="Landis J.B."/>
            <person name="Wickett N.J."/>
            <person name="Johnson M.G."/>
            <person name="Rensing S.A."/>
            <person name="Grimwood J."/>
            <person name="Schmutz J."/>
            <person name="Mcdaniel S.F."/>
        </authorList>
    </citation>
    <scope>NUCLEOTIDE SEQUENCE</scope>
    <source>
        <strain evidence="2">R40</strain>
    </source>
</reference>
<feature type="compositionally biased region" description="Low complexity" evidence="1">
    <location>
        <begin position="106"/>
        <end position="120"/>
    </location>
</feature>
<feature type="compositionally biased region" description="Basic residues" evidence="1">
    <location>
        <begin position="154"/>
        <end position="163"/>
    </location>
</feature>
<evidence type="ECO:0000313" key="2">
    <source>
        <dbReference type="EMBL" id="KAG0562780.1"/>
    </source>
</evidence>
<gene>
    <name evidence="2" type="ORF">KC19_9G170900</name>
</gene>
<feature type="non-terminal residue" evidence="2">
    <location>
        <position position="171"/>
    </location>
</feature>
<evidence type="ECO:0000313" key="3">
    <source>
        <dbReference type="Proteomes" id="UP000822688"/>
    </source>
</evidence>
<organism evidence="2 3">
    <name type="scientific">Ceratodon purpureus</name>
    <name type="common">Fire moss</name>
    <name type="synonym">Dicranum purpureum</name>
    <dbReference type="NCBI Taxonomy" id="3225"/>
    <lineage>
        <taxon>Eukaryota</taxon>
        <taxon>Viridiplantae</taxon>
        <taxon>Streptophyta</taxon>
        <taxon>Embryophyta</taxon>
        <taxon>Bryophyta</taxon>
        <taxon>Bryophytina</taxon>
        <taxon>Bryopsida</taxon>
        <taxon>Dicranidae</taxon>
        <taxon>Pseudoditrichales</taxon>
        <taxon>Ditrichaceae</taxon>
        <taxon>Ceratodon</taxon>
    </lineage>
</organism>
<feature type="region of interest" description="Disordered" evidence="1">
    <location>
        <begin position="65"/>
        <end position="171"/>
    </location>
</feature>
<keyword evidence="3" id="KW-1185">Reference proteome</keyword>
<dbReference type="EMBL" id="CM026430">
    <property type="protein sequence ID" value="KAG0562780.1"/>
    <property type="molecule type" value="Genomic_DNA"/>
</dbReference>
<feature type="compositionally biased region" description="Polar residues" evidence="1">
    <location>
        <begin position="65"/>
        <end position="83"/>
    </location>
</feature>